<accession>A0A9Q3GVP6</accession>
<proteinExistence type="predicted"/>
<feature type="transmembrane region" description="Helical" evidence="1">
    <location>
        <begin position="141"/>
        <end position="162"/>
    </location>
</feature>
<organism evidence="2 3">
    <name type="scientific">Austropuccinia psidii MF-1</name>
    <dbReference type="NCBI Taxonomy" id="1389203"/>
    <lineage>
        <taxon>Eukaryota</taxon>
        <taxon>Fungi</taxon>
        <taxon>Dikarya</taxon>
        <taxon>Basidiomycota</taxon>
        <taxon>Pucciniomycotina</taxon>
        <taxon>Pucciniomycetes</taxon>
        <taxon>Pucciniales</taxon>
        <taxon>Sphaerophragmiaceae</taxon>
        <taxon>Austropuccinia</taxon>
    </lineage>
</organism>
<keyword evidence="1" id="KW-0472">Membrane</keyword>
<keyword evidence="1" id="KW-1133">Transmembrane helix</keyword>
<evidence type="ECO:0000256" key="1">
    <source>
        <dbReference type="SAM" id="Phobius"/>
    </source>
</evidence>
<protein>
    <submittedName>
        <fullName evidence="2">Uncharacterized protein</fullName>
    </submittedName>
</protein>
<dbReference type="OrthoDB" id="5229808at2759"/>
<evidence type="ECO:0000313" key="3">
    <source>
        <dbReference type="Proteomes" id="UP000765509"/>
    </source>
</evidence>
<keyword evidence="3" id="KW-1185">Reference proteome</keyword>
<dbReference type="Pfam" id="PF08229">
    <property type="entry name" value="SHR3_chaperone"/>
    <property type="match status" value="1"/>
</dbReference>
<evidence type="ECO:0000313" key="2">
    <source>
        <dbReference type="EMBL" id="MBW0480325.1"/>
    </source>
</evidence>
<dbReference type="EMBL" id="AVOT02005923">
    <property type="protein sequence ID" value="MBW0480325.1"/>
    <property type="molecule type" value="Genomic_DNA"/>
</dbReference>
<gene>
    <name evidence="2" type="ORF">O181_020040</name>
</gene>
<dbReference type="AlphaFoldDB" id="A0A9Q3GVP6"/>
<feature type="transmembrane region" description="Helical" evidence="1">
    <location>
        <begin position="54"/>
        <end position="73"/>
    </location>
</feature>
<dbReference type="InterPro" id="IPR013248">
    <property type="entry name" value="Psh3/Shr3"/>
</dbReference>
<feature type="transmembrane region" description="Helical" evidence="1">
    <location>
        <begin position="108"/>
        <end position="129"/>
    </location>
</feature>
<keyword evidence="1" id="KW-0812">Transmembrane</keyword>
<sequence length="262" mass="29703">MKEACQNLVYLFTNFEINRTVQFRLANDVILRFHVKVYPLTFTNKTNGQRSMTILIIILSSFLLGSQFTHWVVDHRTLWTQPIQRSSVSNAITYYSHINSTKSFHLNYFITISQISILVLCYSLFILISFHHPQSSISSTLFLRSLLIPTVLLLTTAIIHQFQVTPILSIILNHSIHSADNLTATRQTQSLAASHTTISVALTGLISLQLAQITVEKSLMNSSSHSQIQSQTRKLLESKINPLNHCNHLDHKNPLSILPSKK</sequence>
<dbReference type="Proteomes" id="UP000765509">
    <property type="component" value="Unassembled WGS sequence"/>
</dbReference>
<comment type="caution">
    <text evidence="2">The sequence shown here is derived from an EMBL/GenBank/DDBJ whole genome shotgun (WGS) entry which is preliminary data.</text>
</comment>
<name>A0A9Q3GVP6_9BASI</name>
<reference evidence="2" key="1">
    <citation type="submission" date="2021-03" db="EMBL/GenBank/DDBJ databases">
        <title>Draft genome sequence of rust myrtle Austropuccinia psidii MF-1, a brazilian biotype.</title>
        <authorList>
            <person name="Quecine M.C."/>
            <person name="Pachon D.M.R."/>
            <person name="Bonatelli M.L."/>
            <person name="Correr F.H."/>
            <person name="Franceschini L.M."/>
            <person name="Leite T.F."/>
            <person name="Margarido G.R.A."/>
            <person name="Almeida C.A."/>
            <person name="Ferrarezi J.A."/>
            <person name="Labate C.A."/>
        </authorList>
    </citation>
    <scope>NUCLEOTIDE SEQUENCE</scope>
    <source>
        <strain evidence="2">MF-1</strain>
    </source>
</reference>